<dbReference type="STRING" id="269621.A0A238FMB9"/>
<protein>
    <submittedName>
        <fullName evidence="3">BQ2448_7088 protein</fullName>
    </submittedName>
</protein>
<feature type="chain" id="PRO_5013189709" evidence="1">
    <location>
        <begin position="21"/>
        <end position="170"/>
    </location>
</feature>
<feature type="domain" description="ACB" evidence="2">
    <location>
        <begin position="69"/>
        <end position="147"/>
    </location>
</feature>
<organism evidence="3 4">
    <name type="scientific">Microbotryum intermedium</name>
    <dbReference type="NCBI Taxonomy" id="269621"/>
    <lineage>
        <taxon>Eukaryota</taxon>
        <taxon>Fungi</taxon>
        <taxon>Dikarya</taxon>
        <taxon>Basidiomycota</taxon>
        <taxon>Pucciniomycotina</taxon>
        <taxon>Microbotryomycetes</taxon>
        <taxon>Microbotryales</taxon>
        <taxon>Microbotryaceae</taxon>
        <taxon>Microbotryum</taxon>
    </lineage>
</organism>
<proteinExistence type="predicted"/>
<evidence type="ECO:0000313" key="4">
    <source>
        <dbReference type="Proteomes" id="UP000198372"/>
    </source>
</evidence>
<dbReference type="SUPFAM" id="SSF47027">
    <property type="entry name" value="Acyl-CoA binding protein"/>
    <property type="match status" value="1"/>
</dbReference>
<evidence type="ECO:0000313" key="3">
    <source>
        <dbReference type="EMBL" id="SCV73163.1"/>
    </source>
</evidence>
<dbReference type="Gene3D" id="1.20.80.10">
    <property type="match status" value="1"/>
</dbReference>
<dbReference type="EMBL" id="FMSP01000017">
    <property type="protein sequence ID" value="SCV73163.1"/>
    <property type="molecule type" value="Genomic_DNA"/>
</dbReference>
<dbReference type="Pfam" id="PF00887">
    <property type="entry name" value="ACBP"/>
    <property type="match status" value="1"/>
</dbReference>
<evidence type="ECO:0000256" key="1">
    <source>
        <dbReference type="SAM" id="SignalP"/>
    </source>
</evidence>
<reference evidence="4" key="1">
    <citation type="submission" date="2016-09" db="EMBL/GenBank/DDBJ databases">
        <authorList>
            <person name="Jeantristanb JTB J.-T."/>
            <person name="Ricardo R."/>
        </authorList>
    </citation>
    <scope>NUCLEOTIDE SEQUENCE [LARGE SCALE GENOMIC DNA]</scope>
</reference>
<keyword evidence="1" id="KW-0732">Signal</keyword>
<feature type="signal peptide" evidence="1">
    <location>
        <begin position="1"/>
        <end position="20"/>
    </location>
</feature>
<dbReference type="InterPro" id="IPR035984">
    <property type="entry name" value="Acyl-CoA-binding_sf"/>
</dbReference>
<gene>
    <name evidence="3" type="ORF">BQ2448_7088</name>
</gene>
<dbReference type="GO" id="GO:0000062">
    <property type="term" value="F:fatty-acyl-CoA binding"/>
    <property type="evidence" value="ECO:0007669"/>
    <property type="project" value="InterPro"/>
</dbReference>
<dbReference type="InterPro" id="IPR000582">
    <property type="entry name" value="Acyl-CoA-binding_protein"/>
</dbReference>
<dbReference type="InterPro" id="IPR014352">
    <property type="entry name" value="FERM/acyl-CoA-bd_prot_sf"/>
</dbReference>
<accession>A0A238FMB9</accession>
<sequence length="170" mass="18731">MRSVLLLVAALASALHIAASVAVQWPSNSFNVVNRRGMEAAADCAGIESPIVCSVPARNLTAAYALYRRFEKAENVLVKITLGGHGPWIILNDTEQALAGLHNQGVTGDVNYERPRWWQGNKEAWDNWNRYKGTSCDGVRAQFVELVVKILSRSSHREEADKMIAEIEAA</sequence>
<name>A0A238FMB9_9BASI</name>
<evidence type="ECO:0000259" key="2">
    <source>
        <dbReference type="Pfam" id="PF00887"/>
    </source>
</evidence>
<dbReference type="Proteomes" id="UP000198372">
    <property type="component" value="Unassembled WGS sequence"/>
</dbReference>
<keyword evidence="4" id="KW-1185">Reference proteome</keyword>
<dbReference type="OrthoDB" id="346910at2759"/>
<dbReference type="AlphaFoldDB" id="A0A238FMB9"/>